<dbReference type="EMBL" id="CP018025">
    <property type="protein sequence ID" value="APD92094.1"/>
    <property type="molecule type" value="Genomic_DNA"/>
</dbReference>
<sequence>MHQTKLAQNLIANLSDLTDTAANALLRQQGNSSCECIQIQLVSINNELANAANSIVEDDTRPFPHEARSHSSFQNESLNAQTLASIKDAVNKFHSETVADIDETLSEIIKLPEATDTVEDDEMKFYIASFIEVQNDIEYKTRFLMTAPTSEDADTKLHHIFSTCRGEHIDISDDVVEFEGNMHAKKPFLKEISKQEFETMAPYLSMM</sequence>
<dbReference type="AlphaFoldDB" id="A0AAC9JEG2"/>
<dbReference type="Proteomes" id="UP000182101">
    <property type="component" value="Plasmid pAMCP48-600"/>
</dbReference>
<proteinExistence type="predicted"/>
<dbReference type="RefSeq" id="WP_071960704.1">
    <property type="nucleotide sequence ID" value="NZ_CP018025.1"/>
</dbReference>
<reference evidence="1 2" key="1">
    <citation type="submission" date="2016-11" db="EMBL/GenBank/DDBJ databases">
        <title>Networking in microbes: conjugative elements and plasmids in the genus Alteromonas.</title>
        <authorList>
            <person name="Lopez-Perez M."/>
            <person name="Ramon-Marco N."/>
            <person name="Rodriguez-Valera F."/>
        </authorList>
    </citation>
    <scope>NUCLEOTIDE SEQUENCE [LARGE SCALE GENOMIC DNA]</scope>
    <source>
        <strain evidence="1 2">CP48</strain>
        <plasmid evidence="2">pamcp48-600</plasmid>
    </source>
</reference>
<name>A0AAC9JEG2_9ALTE</name>
<gene>
    <name evidence="1" type="ORF">BM524_19430</name>
</gene>
<evidence type="ECO:0000313" key="2">
    <source>
        <dbReference type="Proteomes" id="UP000182101"/>
    </source>
</evidence>
<organism evidence="1 2">
    <name type="scientific">Alteromonas mediterranea</name>
    <dbReference type="NCBI Taxonomy" id="314275"/>
    <lineage>
        <taxon>Bacteria</taxon>
        <taxon>Pseudomonadati</taxon>
        <taxon>Pseudomonadota</taxon>
        <taxon>Gammaproteobacteria</taxon>
        <taxon>Alteromonadales</taxon>
        <taxon>Alteromonadaceae</taxon>
        <taxon>Alteromonas/Salinimonas group</taxon>
        <taxon>Alteromonas</taxon>
    </lineage>
</organism>
<accession>A0AAC9JEG2</accession>
<evidence type="ECO:0000313" key="1">
    <source>
        <dbReference type="EMBL" id="APD92094.1"/>
    </source>
</evidence>
<geneLocation type="plasmid" evidence="2">
    <name>pamcp48-600</name>
</geneLocation>
<keyword evidence="1" id="KW-0614">Plasmid</keyword>
<protein>
    <submittedName>
        <fullName evidence="1">Uncharacterized protein</fullName>
    </submittedName>
</protein>